<evidence type="ECO:0000313" key="2">
    <source>
        <dbReference type="EMBL" id="KAF2636389.1"/>
    </source>
</evidence>
<feature type="chain" id="PRO_5025379891" evidence="1">
    <location>
        <begin position="23"/>
        <end position="89"/>
    </location>
</feature>
<feature type="signal peptide" evidence="1">
    <location>
        <begin position="1"/>
        <end position="22"/>
    </location>
</feature>
<keyword evidence="1" id="KW-0732">Signal</keyword>
<gene>
    <name evidence="2" type="ORF">P280DRAFT_409842</name>
</gene>
<name>A0A6A6RLC3_9PLEO</name>
<dbReference type="Proteomes" id="UP000799753">
    <property type="component" value="Unassembled WGS sequence"/>
</dbReference>
<proteinExistence type="predicted"/>
<protein>
    <submittedName>
        <fullName evidence="2">Uncharacterized protein</fullName>
    </submittedName>
</protein>
<dbReference type="AlphaFoldDB" id="A0A6A6RLC3"/>
<organism evidence="2 3">
    <name type="scientific">Massarina eburnea CBS 473.64</name>
    <dbReference type="NCBI Taxonomy" id="1395130"/>
    <lineage>
        <taxon>Eukaryota</taxon>
        <taxon>Fungi</taxon>
        <taxon>Dikarya</taxon>
        <taxon>Ascomycota</taxon>
        <taxon>Pezizomycotina</taxon>
        <taxon>Dothideomycetes</taxon>
        <taxon>Pleosporomycetidae</taxon>
        <taxon>Pleosporales</taxon>
        <taxon>Massarineae</taxon>
        <taxon>Massarinaceae</taxon>
        <taxon>Massarina</taxon>
    </lineage>
</organism>
<dbReference type="EMBL" id="MU006799">
    <property type="protein sequence ID" value="KAF2636389.1"/>
    <property type="molecule type" value="Genomic_DNA"/>
</dbReference>
<evidence type="ECO:0000313" key="3">
    <source>
        <dbReference type="Proteomes" id="UP000799753"/>
    </source>
</evidence>
<keyword evidence="3" id="KW-1185">Reference proteome</keyword>
<reference evidence="2" key="1">
    <citation type="journal article" date="2020" name="Stud. Mycol.">
        <title>101 Dothideomycetes genomes: a test case for predicting lifestyles and emergence of pathogens.</title>
        <authorList>
            <person name="Haridas S."/>
            <person name="Albert R."/>
            <person name="Binder M."/>
            <person name="Bloem J."/>
            <person name="Labutti K."/>
            <person name="Salamov A."/>
            <person name="Andreopoulos B."/>
            <person name="Baker S."/>
            <person name="Barry K."/>
            <person name="Bills G."/>
            <person name="Bluhm B."/>
            <person name="Cannon C."/>
            <person name="Castanera R."/>
            <person name="Culley D."/>
            <person name="Daum C."/>
            <person name="Ezra D."/>
            <person name="Gonzalez J."/>
            <person name="Henrissat B."/>
            <person name="Kuo A."/>
            <person name="Liang C."/>
            <person name="Lipzen A."/>
            <person name="Lutzoni F."/>
            <person name="Magnuson J."/>
            <person name="Mondo S."/>
            <person name="Nolan M."/>
            <person name="Ohm R."/>
            <person name="Pangilinan J."/>
            <person name="Park H.-J."/>
            <person name="Ramirez L."/>
            <person name="Alfaro M."/>
            <person name="Sun H."/>
            <person name="Tritt A."/>
            <person name="Yoshinaga Y."/>
            <person name="Zwiers L.-H."/>
            <person name="Turgeon B."/>
            <person name="Goodwin S."/>
            <person name="Spatafora J."/>
            <person name="Crous P."/>
            <person name="Grigoriev I."/>
        </authorList>
    </citation>
    <scope>NUCLEOTIDE SEQUENCE</scope>
    <source>
        <strain evidence="2">CBS 473.64</strain>
    </source>
</reference>
<sequence>MFTENTVAVLLMALGNTSISTAQYGMMSALDGEKTASSFQHQFRSVLKKAKELKARADDGETFAAVAPDKKRGLFLSIERLFSVQLTIV</sequence>
<accession>A0A6A6RLC3</accession>
<evidence type="ECO:0000256" key="1">
    <source>
        <dbReference type="SAM" id="SignalP"/>
    </source>
</evidence>
<dbReference type="OrthoDB" id="3938057at2759"/>